<sequence length="460" mass="53019">MSPTSQMWRRALLRVQIVQRAIFLRMTTTEVSLCSAILEDLFGSIVAKVGSVFFLILSPEGTFGYSEDYLLNEAHHPFAALLFFFLIKRSLVIMEQHGVVNFALDNLNIVYSIKVENVFRLARTARCLLITKTLFGEIAEAICDEIVSKGRLSCSQCLQQVLTQKVDVSAGDRKILWRLNYARYERYMRDEMVIDLYRTNDLLDQHCLKTVHALIKVGEQRISHTHLSSFAIHEIVRSPAAKEMKLSLNQIETTLKLLSTDRHNVIRKMGDSSGGLYAIDYEKALTIQCIQRIQSAIREKLGKNSVRIFNLLFQKGYLSEDQIEKMAMLTTKEARSCCYDLMRFKFILKRHMARGNDFSNSRAIYLYHVDLPDVVHLLTLIDRHLKMETIISNIESDPNLDAETKETQVAEVQEVFITSADRNKLAKYHSRQNGFYAAEVKLEKDMLLFSQFLKLSHKKR</sequence>
<reference evidence="8 10" key="2">
    <citation type="submission" date="2018-11" db="EMBL/GenBank/DDBJ databases">
        <authorList>
            <consortium name="Pathogen Informatics"/>
        </authorList>
    </citation>
    <scope>NUCLEOTIDE SEQUENCE [LARGE SCALE GENOMIC DNA]</scope>
</reference>
<comment type="similarity">
    <text evidence="5">Belongs to the eukaryotic RPC3/POLR3C RNA polymerase subunit family.</text>
</comment>
<evidence type="ECO:0000256" key="3">
    <source>
        <dbReference type="ARBA" id="ARBA00023163"/>
    </source>
</evidence>
<feature type="domain" description="RNA polymerase III Rpc82 C -terminal" evidence="6">
    <location>
        <begin position="168"/>
        <end position="285"/>
    </location>
</feature>
<dbReference type="AlphaFoldDB" id="A0A158Q441"/>
<protein>
    <recommendedName>
        <fullName evidence="5">DNA-directed RNA polymerase III subunit RPC3</fullName>
        <shortName evidence="5">RNA polymerase III subunit C3</shortName>
    </recommendedName>
</protein>
<evidence type="ECO:0000313" key="11">
    <source>
        <dbReference type="WBParaSite" id="DME_0000396301-mRNA-1"/>
    </source>
</evidence>
<accession>A0A158Q441</accession>
<name>A0A158Q441_DRAME</name>
<dbReference type="InterPro" id="IPR039748">
    <property type="entry name" value="RPC3"/>
</dbReference>
<dbReference type="Pfam" id="PF05645">
    <property type="entry name" value="RNA_pol_Rpc82"/>
    <property type="match status" value="1"/>
</dbReference>
<evidence type="ECO:0000256" key="1">
    <source>
        <dbReference type="ARBA" id="ARBA00004123"/>
    </source>
</evidence>
<keyword evidence="4 5" id="KW-0539">Nucleus</keyword>
<proteinExistence type="inferred from homology"/>
<evidence type="ECO:0000256" key="2">
    <source>
        <dbReference type="ARBA" id="ARBA00022478"/>
    </source>
</evidence>
<dbReference type="PANTHER" id="PTHR12949">
    <property type="entry name" value="RNA POLYMERASE III DNA DIRECTED -RELATED"/>
    <property type="match status" value="1"/>
</dbReference>
<dbReference type="InterPro" id="IPR008806">
    <property type="entry name" value="RNA_pol_III_Rpc82_C"/>
</dbReference>
<comment type="function">
    <text evidence="5">DNA-dependent RNA polymerase catalyzes the transcription of DNA into RNA using the four ribonucleoside triphosphates as substrates. Specific core component of RNA polymerase III which synthesizes small RNAs, such as 5S rRNA and tRNAs.</text>
</comment>
<gene>
    <name evidence="8" type="ORF">DME_LOCUS7968</name>
</gene>
<organism evidence="9 11">
    <name type="scientific">Dracunculus medinensis</name>
    <name type="common">Guinea worm</name>
    <dbReference type="NCBI Taxonomy" id="318479"/>
    <lineage>
        <taxon>Eukaryota</taxon>
        <taxon>Metazoa</taxon>
        <taxon>Ecdysozoa</taxon>
        <taxon>Nematoda</taxon>
        <taxon>Chromadorea</taxon>
        <taxon>Rhabditida</taxon>
        <taxon>Spirurina</taxon>
        <taxon>Dracunculoidea</taxon>
        <taxon>Dracunculidae</taxon>
        <taxon>Dracunculus</taxon>
    </lineage>
</organism>
<dbReference type="EMBL" id="UYYG01001164">
    <property type="protein sequence ID" value="VDN57995.1"/>
    <property type="molecule type" value="Genomic_DNA"/>
</dbReference>
<evidence type="ECO:0000313" key="9">
    <source>
        <dbReference type="Proteomes" id="UP000038040"/>
    </source>
</evidence>
<dbReference type="Gene3D" id="6.10.140.1450">
    <property type="match status" value="1"/>
</dbReference>
<evidence type="ECO:0000313" key="8">
    <source>
        <dbReference type="EMBL" id="VDN57995.1"/>
    </source>
</evidence>
<dbReference type="Proteomes" id="UP000274756">
    <property type="component" value="Unassembled WGS sequence"/>
</dbReference>
<evidence type="ECO:0000256" key="4">
    <source>
        <dbReference type="ARBA" id="ARBA00023242"/>
    </source>
</evidence>
<dbReference type="GO" id="GO:0006351">
    <property type="term" value="P:DNA-templated transcription"/>
    <property type="evidence" value="ECO:0007669"/>
    <property type="project" value="InterPro"/>
</dbReference>
<reference evidence="11" key="1">
    <citation type="submission" date="2016-04" db="UniProtKB">
        <authorList>
            <consortium name="WormBaseParasite"/>
        </authorList>
    </citation>
    <scope>IDENTIFICATION</scope>
</reference>
<dbReference type="STRING" id="318479.A0A158Q441"/>
<dbReference type="GO" id="GO:0003697">
    <property type="term" value="F:single-stranded DNA binding"/>
    <property type="evidence" value="ECO:0007669"/>
    <property type="project" value="UniProtKB-UniRule"/>
</dbReference>
<keyword evidence="2 5" id="KW-0240">DNA-directed RNA polymerase</keyword>
<dbReference type="PANTHER" id="PTHR12949:SF0">
    <property type="entry name" value="DNA-DIRECTED RNA POLYMERASE III SUBUNIT RPC3"/>
    <property type="match status" value="1"/>
</dbReference>
<dbReference type="InterPro" id="IPR036388">
    <property type="entry name" value="WH-like_DNA-bd_sf"/>
</dbReference>
<evidence type="ECO:0000259" key="6">
    <source>
        <dbReference type="Pfam" id="PF05645"/>
    </source>
</evidence>
<comment type="subcellular location">
    <subcellularLocation>
        <location evidence="1 5">Nucleus</location>
    </subcellularLocation>
</comment>
<evidence type="ECO:0000256" key="5">
    <source>
        <dbReference type="RuleBase" id="RU367076"/>
    </source>
</evidence>
<dbReference type="GO" id="GO:0005666">
    <property type="term" value="C:RNA polymerase III complex"/>
    <property type="evidence" value="ECO:0007669"/>
    <property type="project" value="UniProtKB-UniRule"/>
</dbReference>
<dbReference type="Proteomes" id="UP000038040">
    <property type="component" value="Unplaced"/>
</dbReference>
<keyword evidence="3 5" id="KW-0804">Transcription</keyword>
<keyword evidence="10" id="KW-1185">Reference proteome</keyword>
<dbReference type="Pfam" id="PF22536">
    <property type="entry name" value="WHD_POLR3C"/>
    <property type="match status" value="1"/>
</dbReference>
<comment type="subunit">
    <text evidence="5">Component of the RNA polymerase III (Pol III) complex consisting of 17 subunits.</text>
</comment>
<dbReference type="OrthoDB" id="272392at2759"/>
<evidence type="ECO:0000259" key="7">
    <source>
        <dbReference type="Pfam" id="PF22536"/>
    </source>
</evidence>
<feature type="domain" description="DNA-directed RNA polymerase III subunit RPC3 winged-helix" evidence="7">
    <location>
        <begin position="293"/>
        <end position="369"/>
    </location>
</feature>
<dbReference type="InterPro" id="IPR055207">
    <property type="entry name" value="POLR3C_WHD"/>
</dbReference>
<dbReference type="Gene3D" id="1.10.10.10">
    <property type="entry name" value="Winged helix-like DNA-binding domain superfamily/Winged helix DNA-binding domain"/>
    <property type="match status" value="3"/>
</dbReference>
<dbReference type="WBParaSite" id="DME_0000396301-mRNA-1">
    <property type="protein sequence ID" value="DME_0000396301-mRNA-1"/>
    <property type="gene ID" value="DME_0000396301"/>
</dbReference>
<evidence type="ECO:0000313" key="10">
    <source>
        <dbReference type="Proteomes" id="UP000274756"/>
    </source>
</evidence>